<reference evidence="3 4" key="1">
    <citation type="submission" date="2024-06" db="EMBL/GenBank/DDBJ databases">
        <title>Genomic Encyclopedia of Type Strains, Phase IV (KMG-IV): sequencing the most valuable type-strain genomes for metagenomic binning, comparative biology and taxonomic classification.</title>
        <authorList>
            <person name="Goeker M."/>
        </authorList>
    </citation>
    <scope>NUCLEOTIDE SEQUENCE [LARGE SCALE GENOMIC DNA]</scope>
    <source>
        <strain evidence="3 4">DSM 29492</strain>
    </source>
</reference>
<dbReference type="Proteomes" id="UP001549106">
    <property type="component" value="Unassembled WGS sequence"/>
</dbReference>
<gene>
    <name evidence="3" type="ORF">ABID24_001512</name>
</gene>
<dbReference type="InterPro" id="IPR036582">
    <property type="entry name" value="Mao_N_sf"/>
</dbReference>
<evidence type="ECO:0000313" key="4">
    <source>
        <dbReference type="Proteomes" id="UP001549106"/>
    </source>
</evidence>
<dbReference type="Pfam" id="PF13308">
    <property type="entry name" value="YARHG"/>
    <property type="match status" value="1"/>
</dbReference>
<protein>
    <recommendedName>
        <fullName evidence="2">YARHG domain-containing protein</fullName>
    </recommendedName>
</protein>
<feature type="signal peptide" evidence="1">
    <location>
        <begin position="1"/>
        <end position="24"/>
    </location>
</feature>
<dbReference type="EMBL" id="JBEPMJ010000009">
    <property type="protein sequence ID" value="MET3750266.1"/>
    <property type="molecule type" value="Genomic_DNA"/>
</dbReference>
<dbReference type="Pfam" id="PF07833">
    <property type="entry name" value="Cu_amine_oxidN1"/>
    <property type="match status" value="1"/>
</dbReference>
<evidence type="ECO:0000256" key="1">
    <source>
        <dbReference type="SAM" id="SignalP"/>
    </source>
</evidence>
<proteinExistence type="predicted"/>
<organism evidence="3 4">
    <name type="scientific">Blautia caecimuris</name>
    <dbReference type="NCBI Taxonomy" id="1796615"/>
    <lineage>
        <taxon>Bacteria</taxon>
        <taxon>Bacillati</taxon>
        <taxon>Bacillota</taxon>
        <taxon>Clostridia</taxon>
        <taxon>Lachnospirales</taxon>
        <taxon>Lachnospiraceae</taxon>
        <taxon>Blautia</taxon>
    </lineage>
</organism>
<feature type="chain" id="PRO_5046239341" description="YARHG domain-containing protein" evidence="1">
    <location>
        <begin position="25"/>
        <end position="478"/>
    </location>
</feature>
<dbReference type="InterPro" id="IPR038434">
    <property type="entry name" value="YARHG_sf"/>
</dbReference>
<evidence type="ECO:0000313" key="3">
    <source>
        <dbReference type="EMBL" id="MET3750266.1"/>
    </source>
</evidence>
<dbReference type="Gene3D" id="1.20.58.1690">
    <property type="match status" value="1"/>
</dbReference>
<sequence>MKRKIKTVLVLISAISMAFLPCMTATPKADSSLTVLYNQEHLELPEDALITQNQVILVSVADLAEKLGAGFYYNNQDAYAIQYQGKIMFVKKDQSEIQVAPEQDPEQRETCEMQIPASFADGKLMISFEEFAKIFGMKWQYEEETQTVTLTDGEKEDVSQESEAEDTGSAQVNIYEQYRKLIVEYEERYGAIQETDRGDGQYILGGLCFMKLVDFDQNGSDELLLVYQDEVQNTFSGHYTFEVWGEEIASGTSSINMLDSGELYLTNGGIQTLTLTEYNNERYLLTGMADDGAVNDYHGYAEGKFGIVREAKKQAGNGGLTYSINGNIVDEDQWKAEEEAWQASKITYRVNYGDYSNIIQTVQETKTTLDISSSSQPQEDQGTDAAADYILPDSSQKKVTQEQLAGLTSEQLSRARNEIYARHGRRFKTPELQQYFDSKEWYVPQYSPEEFDKIEDSVLSETEKYNLDQIKAVEKQKS</sequence>
<accession>A0ABV2M1J8</accession>
<keyword evidence="4" id="KW-1185">Reference proteome</keyword>
<feature type="domain" description="YARHG" evidence="2">
    <location>
        <begin position="387"/>
        <end position="475"/>
    </location>
</feature>
<name>A0ABV2M1J8_9FIRM</name>
<dbReference type="InterPro" id="IPR025582">
    <property type="entry name" value="YARHG_dom"/>
</dbReference>
<comment type="caution">
    <text evidence="3">The sequence shown here is derived from an EMBL/GenBank/DDBJ whole genome shotgun (WGS) entry which is preliminary data.</text>
</comment>
<dbReference type="SUPFAM" id="SSF55383">
    <property type="entry name" value="Copper amine oxidase, domain N"/>
    <property type="match status" value="1"/>
</dbReference>
<keyword evidence="1" id="KW-0732">Signal</keyword>
<dbReference type="InterPro" id="IPR012854">
    <property type="entry name" value="Cu_amine_oxidase-like_N"/>
</dbReference>
<dbReference type="SMART" id="SM01324">
    <property type="entry name" value="YARHG"/>
    <property type="match status" value="1"/>
</dbReference>
<evidence type="ECO:0000259" key="2">
    <source>
        <dbReference type="SMART" id="SM01324"/>
    </source>
</evidence>
<dbReference type="RefSeq" id="WP_257464465.1">
    <property type="nucleotide sequence ID" value="NZ_JANJZT010000009.1"/>
</dbReference>